<gene>
    <name evidence="4" type="ORF">HDID_LOCUS10189</name>
</gene>
<feature type="region of interest" description="Disordered" evidence="3">
    <location>
        <begin position="370"/>
        <end position="431"/>
    </location>
</feature>
<evidence type="ECO:0000313" key="4">
    <source>
        <dbReference type="EMBL" id="VDL62845.1"/>
    </source>
</evidence>
<comment type="function">
    <text evidence="1">Actins are highly conserved proteins that are involved in various types of cell motility and are ubiquitously expressed in all eukaryotic cells.</text>
</comment>
<dbReference type="InterPro" id="IPR043129">
    <property type="entry name" value="ATPase_NBD"/>
</dbReference>
<protein>
    <submittedName>
        <fullName evidence="6">Actin-related protein 8</fullName>
    </submittedName>
</protein>
<proteinExistence type="inferred from homology"/>
<dbReference type="Proteomes" id="UP000274504">
    <property type="component" value="Unassembled WGS sequence"/>
</dbReference>
<reference evidence="6" key="1">
    <citation type="submission" date="2017-02" db="UniProtKB">
        <authorList>
            <consortium name="WormBaseParasite"/>
        </authorList>
    </citation>
    <scope>IDENTIFICATION</scope>
</reference>
<dbReference type="Pfam" id="PF00022">
    <property type="entry name" value="Actin"/>
    <property type="match status" value="1"/>
</dbReference>
<sequence>MADSIKYPPKTIIIHQGSTILHIGLATDSEPKVLLNCIARKSARGCLGKIPEIVKLKPLISFDSELSEEILSSFKSSDDSAHVVLKDELHDIWIQGSSPNNSCSDSGTQFVPFIEGFKLCDGDTYELQWPILSGSFNNKFVITENVQSLADMWSYALTKYFNIPCDRFPKYSVLLVIDDIFIRREVRYTIDKLMKELKFSRFMVFPTSFLYMGGTGSLHNCCIVDLGFYKTTISCLANGLSLLDVRVNLPRGGSDCLQALRAALEYYSQEREPIEPAKICCVESYDIRNYLSHRRYESGSYNDTFQLLTAMHTADSDMAMRLATESLNAVLSRDIAVKLGSGTLTLPASAIVKIHLSPFFPVDTAAEISLTPPPPLNPQYQVHPADAPEPDDPLDDYCSRKRKLPGDEETEETSIPKSSSSSKASVFYSEPETLQKPSEFKDLAEAIAWSIRNATVAAAPISDPSESEALQQQQPTAANNPVEQPSAATDTRNEQLRQKIASCIVLVGGGAEGISGLLLKRVLTQKLQQLLGEDFRVNVFTRPQSIPDPAWQGARIAVSADFASELWISRKEWEQLGARTLREKGAFIW</sequence>
<feature type="region of interest" description="Disordered" evidence="3">
    <location>
        <begin position="460"/>
        <end position="493"/>
    </location>
</feature>
<comment type="similarity">
    <text evidence="2">Belongs to the actin family.</text>
</comment>
<dbReference type="InterPro" id="IPR004000">
    <property type="entry name" value="Actin"/>
</dbReference>
<reference evidence="4 5" key="2">
    <citation type="submission" date="2018-11" db="EMBL/GenBank/DDBJ databases">
        <authorList>
            <consortium name="Pathogen Informatics"/>
        </authorList>
    </citation>
    <scope>NUCLEOTIDE SEQUENCE [LARGE SCALE GENOMIC DNA]</scope>
</reference>
<dbReference type="EMBL" id="UYSG01011561">
    <property type="protein sequence ID" value="VDL62845.1"/>
    <property type="molecule type" value="Genomic_DNA"/>
</dbReference>
<evidence type="ECO:0000313" key="5">
    <source>
        <dbReference type="Proteomes" id="UP000274504"/>
    </source>
</evidence>
<dbReference type="SUPFAM" id="SSF53067">
    <property type="entry name" value="Actin-like ATPase domain"/>
    <property type="match status" value="2"/>
</dbReference>
<organism evidence="6">
    <name type="scientific">Hymenolepis diminuta</name>
    <name type="common">Rat tapeworm</name>
    <dbReference type="NCBI Taxonomy" id="6216"/>
    <lineage>
        <taxon>Eukaryota</taxon>
        <taxon>Metazoa</taxon>
        <taxon>Spiralia</taxon>
        <taxon>Lophotrochozoa</taxon>
        <taxon>Platyhelminthes</taxon>
        <taxon>Cestoda</taxon>
        <taxon>Eucestoda</taxon>
        <taxon>Cyclophyllidea</taxon>
        <taxon>Hymenolepididae</taxon>
        <taxon>Hymenolepis</taxon>
    </lineage>
</organism>
<evidence type="ECO:0000256" key="1">
    <source>
        <dbReference type="ARBA" id="ARBA00003520"/>
    </source>
</evidence>
<feature type="compositionally biased region" description="Polar residues" evidence="3">
    <location>
        <begin position="468"/>
        <end position="490"/>
    </location>
</feature>
<dbReference type="OrthoDB" id="5572108at2759"/>
<evidence type="ECO:0000313" key="6">
    <source>
        <dbReference type="WBParaSite" id="HDID_0001019101-mRNA-1"/>
    </source>
</evidence>
<feature type="compositionally biased region" description="Low complexity" evidence="3">
    <location>
        <begin position="413"/>
        <end position="430"/>
    </location>
</feature>
<dbReference type="AlphaFoldDB" id="A0A0R3SWV9"/>
<dbReference type="WBParaSite" id="HDID_0001019101-mRNA-1">
    <property type="protein sequence ID" value="HDID_0001019101-mRNA-1"/>
    <property type="gene ID" value="HDID_0001019101"/>
</dbReference>
<dbReference type="STRING" id="6216.A0A0R3SWV9"/>
<name>A0A0R3SWV9_HYMDI</name>
<dbReference type="Gene3D" id="3.30.420.40">
    <property type="match status" value="2"/>
</dbReference>
<evidence type="ECO:0000256" key="2">
    <source>
        <dbReference type="RuleBase" id="RU000487"/>
    </source>
</evidence>
<dbReference type="SMART" id="SM00268">
    <property type="entry name" value="ACTIN"/>
    <property type="match status" value="1"/>
</dbReference>
<evidence type="ECO:0000256" key="3">
    <source>
        <dbReference type="SAM" id="MobiDB-lite"/>
    </source>
</evidence>
<dbReference type="PANTHER" id="PTHR11937">
    <property type="entry name" value="ACTIN"/>
    <property type="match status" value="1"/>
</dbReference>
<accession>A0A0R3SWV9</accession>